<evidence type="ECO:0000256" key="1">
    <source>
        <dbReference type="ARBA" id="ARBA00009403"/>
    </source>
</evidence>
<dbReference type="CDD" id="cd00042">
    <property type="entry name" value="CY"/>
    <property type="match status" value="1"/>
</dbReference>
<dbReference type="Proteomes" id="UP000000539">
    <property type="component" value="Chromosome 3"/>
</dbReference>
<comment type="similarity">
    <text evidence="1">Belongs to the cystatin family.</text>
</comment>
<keyword evidence="3" id="KW-0646">Protease inhibitor</keyword>
<dbReference type="InterPro" id="IPR046350">
    <property type="entry name" value="Cystatin_sf"/>
</dbReference>
<evidence type="ECO:0000256" key="3">
    <source>
        <dbReference type="ARBA" id="ARBA00022690"/>
    </source>
</evidence>
<evidence type="ECO:0000256" key="5">
    <source>
        <dbReference type="ARBA" id="ARBA00023157"/>
    </source>
</evidence>
<dbReference type="Ensembl" id="ENSGALT00010045424.1">
    <property type="protein sequence ID" value="ENSGALP00010027107.1"/>
    <property type="gene ID" value="ENSGALG00010018815.1"/>
</dbReference>
<proteinExistence type="inferred from homology"/>
<keyword evidence="2" id="KW-0597">Phosphoprotein</keyword>
<protein>
    <recommendedName>
        <fullName evidence="6">Egg-white cystatin</fullName>
    </recommendedName>
</protein>
<keyword evidence="10" id="KW-1185">Reference proteome</keyword>
<keyword evidence="5" id="KW-1015">Disulfide bond</keyword>
<name>A0A8V0Z816_CHICK</name>
<dbReference type="Gene3D" id="3.10.450.10">
    <property type="match status" value="1"/>
</dbReference>
<reference evidence="9" key="3">
    <citation type="submission" date="2025-09" db="UniProtKB">
        <authorList>
            <consortium name="Ensembl"/>
        </authorList>
    </citation>
    <scope>IDENTIFICATION</scope>
    <source>
        <strain evidence="9">broiler</strain>
    </source>
</reference>
<dbReference type="PANTHER" id="PTHR46186">
    <property type="entry name" value="CYSTATIN"/>
    <property type="match status" value="1"/>
</dbReference>
<dbReference type="FunFam" id="3.10.450.10:FF:000004">
    <property type="entry name" value="Cystatin C"/>
    <property type="match status" value="1"/>
</dbReference>
<dbReference type="GO" id="GO:0004869">
    <property type="term" value="F:cysteine-type endopeptidase inhibitor activity"/>
    <property type="evidence" value="ECO:0007669"/>
    <property type="project" value="UniProtKB-KW"/>
</dbReference>
<evidence type="ECO:0000313" key="9">
    <source>
        <dbReference type="Ensembl" id="ENSGALP00010027107.1"/>
    </source>
</evidence>
<feature type="region of interest" description="Disordered" evidence="7">
    <location>
        <begin position="102"/>
        <end position="125"/>
    </location>
</feature>
<feature type="domain" description="Cystatin" evidence="8">
    <location>
        <begin position="76"/>
        <end position="192"/>
    </location>
</feature>
<evidence type="ECO:0000256" key="6">
    <source>
        <dbReference type="ARBA" id="ARBA00078073"/>
    </source>
</evidence>
<dbReference type="GeneTree" id="ENSGT00940000154755"/>
<evidence type="ECO:0000256" key="4">
    <source>
        <dbReference type="ARBA" id="ARBA00022704"/>
    </source>
</evidence>
<keyword evidence="4" id="KW-0789">Thiol protease inhibitor</keyword>
<dbReference type="InterPro" id="IPR000010">
    <property type="entry name" value="Cystatin_dom"/>
</dbReference>
<dbReference type="SUPFAM" id="SSF54403">
    <property type="entry name" value="Cystatin/monellin"/>
    <property type="match status" value="1"/>
</dbReference>
<evidence type="ECO:0000256" key="7">
    <source>
        <dbReference type="SAM" id="MobiDB-lite"/>
    </source>
</evidence>
<dbReference type="Pfam" id="PF00031">
    <property type="entry name" value="Cystatin"/>
    <property type="match status" value="1"/>
</dbReference>
<evidence type="ECO:0000313" key="10">
    <source>
        <dbReference type="Proteomes" id="UP000000539"/>
    </source>
</evidence>
<evidence type="ECO:0000256" key="2">
    <source>
        <dbReference type="ARBA" id="ARBA00022553"/>
    </source>
</evidence>
<sequence>MRAPANTTHTPPAPGGALPSLACSSGGGWLSNRRASRGVIDGRRVPAGQWWRAVCEGGGITCPKVCARGGGDLRGAVMGGATGAKGLRVVVREAAVVRRAQGERAGKLRRRRRERGRGEGTGSAAREEELVSGIKYILQVEIGRTTCPKSSGDLQSCEFHDEPEMAKYTTCTFVVYSIPWLNQIKLLESKCQ</sequence>
<dbReference type="PANTHER" id="PTHR46186:SF2">
    <property type="entry name" value="CYSTATIN"/>
    <property type="match status" value="1"/>
</dbReference>
<reference evidence="9" key="1">
    <citation type="submission" date="2020-11" db="EMBL/GenBank/DDBJ databases">
        <title>Gallus gallus (Chicken) genome, bGalGal1, GRCg7b, maternal haplotype autosomes + Z &amp; W.</title>
        <authorList>
            <person name="Warren W."/>
            <person name="Formenti G."/>
            <person name="Fedrigo O."/>
            <person name="Haase B."/>
            <person name="Mountcastle J."/>
            <person name="Balacco J."/>
            <person name="Tracey A."/>
            <person name="Schneider V."/>
            <person name="Okimoto R."/>
            <person name="Cheng H."/>
            <person name="Hawken R."/>
            <person name="Howe K."/>
            <person name="Jarvis E.D."/>
        </authorList>
    </citation>
    <scope>NUCLEOTIDE SEQUENCE [LARGE SCALE GENOMIC DNA]</scope>
    <source>
        <strain evidence="9">Broiler</strain>
    </source>
</reference>
<reference evidence="9" key="2">
    <citation type="submission" date="2025-08" db="UniProtKB">
        <authorList>
            <consortium name="Ensembl"/>
        </authorList>
    </citation>
    <scope>IDENTIFICATION</scope>
    <source>
        <strain evidence="9">broiler</strain>
    </source>
</reference>
<evidence type="ECO:0000259" key="8">
    <source>
        <dbReference type="SMART" id="SM00043"/>
    </source>
</evidence>
<organism evidence="9 10">
    <name type="scientific">Gallus gallus</name>
    <name type="common">Chicken</name>
    <dbReference type="NCBI Taxonomy" id="9031"/>
    <lineage>
        <taxon>Eukaryota</taxon>
        <taxon>Metazoa</taxon>
        <taxon>Chordata</taxon>
        <taxon>Craniata</taxon>
        <taxon>Vertebrata</taxon>
        <taxon>Euteleostomi</taxon>
        <taxon>Archelosauria</taxon>
        <taxon>Archosauria</taxon>
        <taxon>Dinosauria</taxon>
        <taxon>Saurischia</taxon>
        <taxon>Theropoda</taxon>
        <taxon>Coelurosauria</taxon>
        <taxon>Aves</taxon>
        <taxon>Neognathae</taxon>
        <taxon>Galloanserae</taxon>
        <taxon>Galliformes</taxon>
        <taxon>Phasianidae</taxon>
        <taxon>Phasianinae</taxon>
        <taxon>Gallus</taxon>
    </lineage>
</organism>
<accession>A0A8V0Z816</accession>
<dbReference type="SMART" id="SM00043">
    <property type="entry name" value="CY"/>
    <property type="match status" value="1"/>
</dbReference>
<dbReference type="AlphaFoldDB" id="A0A8V0Z816"/>